<dbReference type="GO" id="GO:0015833">
    <property type="term" value="P:peptide transport"/>
    <property type="evidence" value="ECO:0007669"/>
    <property type="project" value="TreeGrafter"/>
</dbReference>
<dbReference type="Gene3D" id="3.40.190.10">
    <property type="entry name" value="Periplasmic binding protein-like II"/>
    <property type="match status" value="1"/>
</dbReference>
<name>A0A1F4Y326_9BACT</name>
<comment type="caution">
    <text evidence="6">The sequence shown here is derived from an EMBL/GenBank/DDBJ whole genome shotgun (WGS) entry which is preliminary data.</text>
</comment>
<gene>
    <name evidence="6" type="ORF">A2419_00645</name>
</gene>
<feature type="domain" description="Solute-binding protein family 5" evidence="5">
    <location>
        <begin position="102"/>
        <end position="463"/>
    </location>
</feature>
<dbReference type="PIRSF" id="PIRSF002741">
    <property type="entry name" value="MppA"/>
    <property type="match status" value="1"/>
</dbReference>
<keyword evidence="4" id="KW-1133">Transmembrane helix</keyword>
<keyword evidence="2" id="KW-0813">Transport</keyword>
<dbReference type="InterPro" id="IPR030678">
    <property type="entry name" value="Peptide/Ni-bd"/>
</dbReference>
<dbReference type="GO" id="GO:0043190">
    <property type="term" value="C:ATP-binding cassette (ABC) transporter complex"/>
    <property type="evidence" value="ECO:0007669"/>
    <property type="project" value="InterPro"/>
</dbReference>
<dbReference type="Pfam" id="PF00496">
    <property type="entry name" value="SBP_bac_5"/>
    <property type="match status" value="1"/>
</dbReference>
<protein>
    <recommendedName>
        <fullName evidence="5">Solute-binding protein family 5 domain-containing protein</fullName>
    </recommendedName>
</protein>
<dbReference type="CDD" id="cd08513">
    <property type="entry name" value="PBP2_thermophilic_Hb8_like"/>
    <property type="match status" value="1"/>
</dbReference>
<dbReference type="AlphaFoldDB" id="A0A1F4Y326"/>
<dbReference type="EMBL" id="MEXB01000009">
    <property type="protein sequence ID" value="OGC88349.1"/>
    <property type="molecule type" value="Genomic_DNA"/>
</dbReference>
<sequence length="579" mass="62929">MRAFWRKHSTIAEATYRSFSASGRAIFLFFAALLIISSAGLLYILNARLLVVVPTHGGSLHEGVIGAPRFINPILAISDADLDLTSLVYSGLLRATPSGDYIADLASDYTISPDGLTYTFHIRPNATFQNGTPVTADDIVFTIQKTQDPELKSPKRANWVGVTVEAIDSHTVQFTLKSPYAPFIENLTLGILPKSLWQNISDAEFPFSNLNTSPIGSGPFKVSNITRTSSGIPSSYRLNAFSHYVLGKAYLNNITFTFYQNDEDLVSALKSGAVDSASGISPAALSALKGLNVDTSSLNRVFAVFFNQNQSVVLRDAAVRQALNSSIDRSALVQQVLSGYGTPLTGPVPPSVMETSDALPLTASSTLQASLIEKAGKTLDAAGWTMGEDGVRGKTTGSGKTAKTQLLEFSLATDNVPELRAAAQYVQNVWSQLGVKVSIQIYDQGDLSENVIRPRKYDALLFGEIIGRELDLFAFWDSSQRNDPGLNIAMYANSTADNVLGQLRQTSDETKRASLYAQFDAQLKKDIPAVFLYAPDFVYIVPKDLHGVDLGFIETPSDRFLSAALWHTDTDKVWPPFAH</sequence>
<dbReference type="InterPro" id="IPR000914">
    <property type="entry name" value="SBP_5_dom"/>
</dbReference>
<evidence type="ECO:0000313" key="6">
    <source>
        <dbReference type="EMBL" id="OGC88349.1"/>
    </source>
</evidence>
<dbReference type="GO" id="GO:1904680">
    <property type="term" value="F:peptide transmembrane transporter activity"/>
    <property type="evidence" value="ECO:0007669"/>
    <property type="project" value="TreeGrafter"/>
</dbReference>
<evidence type="ECO:0000256" key="4">
    <source>
        <dbReference type="SAM" id="Phobius"/>
    </source>
</evidence>
<accession>A0A1F4Y326</accession>
<evidence type="ECO:0000256" key="1">
    <source>
        <dbReference type="ARBA" id="ARBA00005695"/>
    </source>
</evidence>
<dbReference type="GO" id="GO:0042597">
    <property type="term" value="C:periplasmic space"/>
    <property type="evidence" value="ECO:0007669"/>
    <property type="project" value="UniProtKB-ARBA"/>
</dbReference>
<evidence type="ECO:0000259" key="5">
    <source>
        <dbReference type="Pfam" id="PF00496"/>
    </source>
</evidence>
<keyword evidence="3" id="KW-0732">Signal</keyword>
<dbReference type="SUPFAM" id="SSF53850">
    <property type="entry name" value="Periplasmic binding protein-like II"/>
    <property type="match status" value="1"/>
</dbReference>
<evidence type="ECO:0000256" key="2">
    <source>
        <dbReference type="ARBA" id="ARBA00022448"/>
    </source>
</evidence>
<evidence type="ECO:0000313" key="7">
    <source>
        <dbReference type="Proteomes" id="UP000176568"/>
    </source>
</evidence>
<feature type="transmembrane region" description="Helical" evidence="4">
    <location>
        <begin position="25"/>
        <end position="45"/>
    </location>
</feature>
<comment type="similarity">
    <text evidence="1">Belongs to the bacterial solute-binding protein 5 family.</text>
</comment>
<proteinExistence type="inferred from homology"/>
<dbReference type="STRING" id="1797247.A2419_00645"/>
<dbReference type="Gene3D" id="3.10.105.10">
    <property type="entry name" value="Dipeptide-binding Protein, Domain 3"/>
    <property type="match status" value="1"/>
</dbReference>
<reference evidence="6 7" key="1">
    <citation type="journal article" date="2016" name="Nat. Commun.">
        <title>Thousands of microbial genomes shed light on interconnected biogeochemical processes in an aquifer system.</title>
        <authorList>
            <person name="Anantharaman K."/>
            <person name="Brown C.T."/>
            <person name="Hug L.A."/>
            <person name="Sharon I."/>
            <person name="Castelle C.J."/>
            <person name="Probst A.J."/>
            <person name="Thomas B.C."/>
            <person name="Singh A."/>
            <person name="Wilkins M.J."/>
            <person name="Karaoz U."/>
            <person name="Brodie E.L."/>
            <person name="Williams K.H."/>
            <person name="Hubbard S.S."/>
            <person name="Banfield J.F."/>
        </authorList>
    </citation>
    <scope>NUCLEOTIDE SEQUENCE [LARGE SCALE GENOMIC DNA]</scope>
</reference>
<dbReference type="PANTHER" id="PTHR30290">
    <property type="entry name" value="PERIPLASMIC BINDING COMPONENT OF ABC TRANSPORTER"/>
    <property type="match status" value="1"/>
</dbReference>
<organism evidence="6 7">
    <name type="scientific">Candidatus Adlerbacteria bacterium RIFOXYC1_FULL_48_26</name>
    <dbReference type="NCBI Taxonomy" id="1797247"/>
    <lineage>
        <taxon>Bacteria</taxon>
        <taxon>Candidatus Adleribacteriota</taxon>
    </lineage>
</organism>
<dbReference type="Gene3D" id="3.90.76.10">
    <property type="entry name" value="Dipeptide-binding Protein, Domain 1"/>
    <property type="match status" value="1"/>
</dbReference>
<keyword evidence="4" id="KW-0812">Transmembrane</keyword>
<evidence type="ECO:0000256" key="3">
    <source>
        <dbReference type="ARBA" id="ARBA00022729"/>
    </source>
</evidence>
<dbReference type="Proteomes" id="UP000176568">
    <property type="component" value="Unassembled WGS sequence"/>
</dbReference>
<keyword evidence="4" id="KW-0472">Membrane</keyword>
<dbReference type="PANTHER" id="PTHR30290:SF9">
    <property type="entry name" value="OLIGOPEPTIDE-BINDING PROTEIN APPA"/>
    <property type="match status" value="1"/>
</dbReference>
<dbReference type="InterPro" id="IPR039424">
    <property type="entry name" value="SBP_5"/>
</dbReference>